<dbReference type="GO" id="GO:0046656">
    <property type="term" value="P:folic acid biosynthetic process"/>
    <property type="evidence" value="ECO:0007669"/>
    <property type="project" value="UniProtKB-KW"/>
</dbReference>
<dbReference type="GO" id="GO:0003848">
    <property type="term" value="F:2-amino-4-hydroxy-6-hydroxymethyldihydropteridine diphosphokinase activity"/>
    <property type="evidence" value="ECO:0007669"/>
    <property type="project" value="UniProtKB-EC"/>
</dbReference>
<dbReference type="UniPathway" id="UPA00077">
    <property type="reaction ID" value="UER00155"/>
</dbReference>
<dbReference type="InterPro" id="IPR035907">
    <property type="entry name" value="Hppk_sf"/>
</dbReference>
<comment type="function">
    <text evidence="10">Catalyzes the transfer of pyrophosphate from adenosine triphosphate (ATP) to 6-hydroxymethyl-7,8-dihydropterin, an enzymatic step in folate biosynthesis pathway.</text>
</comment>
<dbReference type="GO" id="GO:0046654">
    <property type="term" value="P:tetrahydrofolate biosynthetic process"/>
    <property type="evidence" value="ECO:0007669"/>
    <property type="project" value="UniProtKB-UniPathway"/>
</dbReference>
<protein>
    <recommendedName>
        <fullName evidence="4">2-amino-4-hydroxy-6-hydroxymethyldihydropteridine pyrophosphokinase</fullName>
        <ecNumber evidence="3">2.7.6.3</ecNumber>
    </recommendedName>
    <alternativeName>
        <fullName evidence="11">6-hydroxymethyl-7,8-dihydropterin pyrophosphokinase</fullName>
    </alternativeName>
    <alternativeName>
        <fullName evidence="12">7,8-dihydro-6-hydroxymethylpterin-pyrophosphokinase</fullName>
    </alternativeName>
</protein>
<evidence type="ECO:0000256" key="11">
    <source>
        <dbReference type="ARBA" id="ARBA00029766"/>
    </source>
</evidence>
<evidence type="ECO:0000256" key="12">
    <source>
        <dbReference type="ARBA" id="ARBA00033413"/>
    </source>
</evidence>
<keyword evidence="7 14" id="KW-0418">Kinase</keyword>
<name>A0A1G6ASU9_9GAMM</name>
<comment type="pathway">
    <text evidence="1">Cofactor biosynthesis; tetrahydrofolate biosynthesis; 2-amino-4-hydroxy-6-hydroxymethyl-7,8-dihydropteridine diphosphate from 7,8-dihydroneopterin triphosphate: step 4/4.</text>
</comment>
<dbReference type="STRING" id="1159017.SAMN02927930_00446"/>
<evidence type="ECO:0000313" key="15">
    <source>
        <dbReference type="Proteomes" id="UP000199626"/>
    </source>
</evidence>
<evidence type="ECO:0000256" key="3">
    <source>
        <dbReference type="ARBA" id="ARBA00013253"/>
    </source>
</evidence>
<organism evidence="14 15">
    <name type="scientific">Pseudidiomarina indica</name>
    <dbReference type="NCBI Taxonomy" id="1159017"/>
    <lineage>
        <taxon>Bacteria</taxon>
        <taxon>Pseudomonadati</taxon>
        <taxon>Pseudomonadota</taxon>
        <taxon>Gammaproteobacteria</taxon>
        <taxon>Alteromonadales</taxon>
        <taxon>Idiomarinaceae</taxon>
        <taxon>Pseudidiomarina</taxon>
    </lineage>
</organism>
<gene>
    <name evidence="14" type="ORF">SAMN02927930_00446</name>
</gene>
<dbReference type="RefSeq" id="WP_176754888.1">
    <property type="nucleotide sequence ID" value="NZ_FMXN01000002.1"/>
</dbReference>
<dbReference type="SUPFAM" id="SSF55083">
    <property type="entry name" value="6-hydroxymethyl-7,8-dihydropterin pyrophosphokinase, HPPK"/>
    <property type="match status" value="1"/>
</dbReference>
<evidence type="ECO:0000256" key="10">
    <source>
        <dbReference type="ARBA" id="ARBA00029409"/>
    </source>
</evidence>
<dbReference type="Pfam" id="PF01288">
    <property type="entry name" value="HPPK"/>
    <property type="match status" value="1"/>
</dbReference>
<feature type="domain" description="7,8-dihydro-6-hydroxymethylpterin-pyrophosphokinase" evidence="13">
    <location>
        <begin position="8"/>
        <end position="100"/>
    </location>
</feature>
<keyword evidence="5" id="KW-0808">Transferase</keyword>
<evidence type="ECO:0000259" key="13">
    <source>
        <dbReference type="Pfam" id="PF01288"/>
    </source>
</evidence>
<evidence type="ECO:0000256" key="8">
    <source>
        <dbReference type="ARBA" id="ARBA00022840"/>
    </source>
</evidence>
<evidence type="ECO:0000256" key="4">
    <source>
        <dbReference type="ARBA" id="ARBA00016218"/>
    </source>
</evidence>
<dbReference type="AlphaFoldDB" id="A0A1G6ASU9"/>
<dbReference type="Proteomes" id="UP000199626">
    <property type="component" value="Unassembled WGS sequence"/>
</dbReference>
<evidence type="ECO:0000256" key="1">
    <source>
        <dbReference type="ARBA" id="ARBA00005051"/>
    </source>
</evidence>
<dbReference type="EMBL" id="FMXN01000002">
    <property type="protein sequence ID" value="SDB11409.1"/>
    <property type="molecule type" value="Genomic_DNA"/>
</dbReference>
<proteinExistence type="inferred from homology"/>
<dbReference type="InterPro" id="IPR000550">
    <property type="entry name" value="Hppk"/>
</dbReference>
<dbReference type="PANTHER" id="PTHR43071:SF1">
    <property type="entry name" value="2-AMINO-4-HYDROXY-6-HYDROXYMETHYLDIHYDROPTERIDINE PYROPHOSPHOKINASE"/>
    <property type="match status" value="1"/>
</dbReference>
<dbReference type="EC" id="2.7.6.3" evidence="3"/>
<dbReference type="GO" id="GO:0005524">
    <property type="term" value="F:ATP binding"/>
    <property type="evidence" value="ECO:0007669"/>
    <property type="project" value="UniProtKB-KW"/>
</dbReference>
<reference evidence="15" key="1">
    <citation type="submission" date="2016-10" db="EMBL/GenBank/DDBJ databases">
        <authorList>
            <person name="Varghese N."/>
            <person name="Submissions S."/>
        </authorList>
    </citation>
    <scope>NUCLEOTIDE SEQUENCE [LARGE SCALE GENOMIC DNA]</scope>
    <source>
        <strain evidence="15">CGMCC 1.10824</strain>
    </source>
</reference>
<keyword evidence="9" id="KW-0289">Folate biosynthesis</keyword>
<evidence type="ECO:0000256" key="7">
    <source>
        <dbReference type="ARBA" id="ARBA00022777"/>
    </source>
</evidence>
<keyword evidence="6" id="KW-0547">Nucleotide-binding</keyword>
<accession>A0A1G6ASU9</accession>
<keyword evidence="8" id="KW-0067">ATP-binding</keyword>
<keyword evidence="15" id="KW-1185">Reference proteome</keyword>
<evidence type="ECO:0000256" key="9">
    <source>
        <dbReference type="ARBA" id="ARBA00022909"/>
    </source>
</evidence>
<evidence type="ECO:0000256" key="2">
    <source>
        <dbReference type="ARBA" id="ARBA00005810"/>
    </source>
</evidence>
<sequence>MNYRYLCTMGANIAPEANFAAARELLSQFGHAYYSRAVYTQPVAMTTNHQFLNALFIFVTDLDPVSLKEQFNTIEQRLGRDRDDPLSAQKDRPMDIDILGDCCSSEAWQQVPSYLQCVVPNLRPIVEQLSH</sequence>
<comment type="similarity">
    <text evidence="2">Belongs to the HPPK family.</text>
</comment>
<dbReference type="GO" id="GO:0016301">
    <property type="term" value="F:kinase activity"/>
    <property type="evidence" value="ECO:0007669"/>
    <property type="project" value="UniProtKB-KW"/>
</dbReference>
<dbReference type="PANTHER" id="PTHR43071">
    <property type="entry name" value="2-AMINO-4-HYDROXY-6-HYDROXYMETHYLDIHYDROPTERIDINE PYROPHOSPHOKINASE"/>
    <property type="match status" value="1"/>
</dbReference>
<evidence type="ECO:0000313" key="14">
    <source>
        <dbReference type="EMBL" id="SDB11409.1"/>
    </source>
</evidence>
<dbReference type="Gene3D" id="3.30.70.560">
    <property type="entry name" value="7,8-Dihydro-6-hydroxymethylpterin-pyrophosphokinase HPPK"/>
    <property type="match status" value="1"/>
</dbReference>
<evidence type="ECO:0000256" key="6">
    <source>
        <dbReference type="ARBA" id="ARBA00022741"/>
    </source>
</evidence>
<evidence type="ECO:0000256" key="5">
    <source>
        <dbReference type="ARBA" id="ARBA00022679"/>
    </source>
</evidence>